<evidence type="ECO:0000256" key="2">
    <source>
        <dbReference type="SAM" id="Phobius"/>
    </source>
</evidence>
<evidence type="ECO:0000313" key="4">
    <source>
        <dbReference type="Proteomes" id="UP000325081"/>
    </source>
</evidence>
<protein>
    <submittedName>
        <fullName evidence="3">Ribonuclease Y</fullName>
    </submittedName>
</protein>
<dbReference type="AlphaFoldDB" id="A0A5A7RGL8"/>
<feature type="transmembrane region" description="Helical" evidence="2">
    <location>
        <begin position="89"/>
        <end position="115"/>
    </location>
</feature>
<keyword evidence="4" id="KW-1185">Reference proteome</keyword>
<accession>A0A5A7RGL8</accession>
<evidence type="ECO:0000256" key="1">
    <source>
        <dbReference type="SAM" id="Coils"/>
    </source>
</evidence>
<dbReference type="Gene3D" id="1.20.5.340">
    <property type="match status" value="1"/>
</dbReference>
<keyword evidence="2" id="KW-0472">Membrane</keyword>
<keyword evidence="2" id="KW-1133">Transmembrane helix</keyword>
<name>A0A5A7RGL8_STRAF</name>
<keyword evidence="1" id="KW-0175">Coiled coil</keyword>
<comment type="caution">
    <text evidence="3">The sequence shown here is derived from an EMBL/GenBank/DDBJ whole genome shotgun (WGS) entry which is preliminary data.</text>
</comment>
<organism evidence="3 4">
    <name type="scientific">Striga asiatica</name>
    <name type="common">Asiatic witchweed</name>
    <name type="synonym">Buchnera asiatica</name>
    <dbReference type="NCBI Taxonomy" id="4170"/>
    <lineage>
        <taxon>Eukaryota</taxon>
        <taxon>Viridiplantae</taxon>
        <taxon>Streptophyta</taxon>
        <taxon>Embryophyta</taxon>
        <taxon>Tracheophyta</taxon>
        <taxon>Spermatophyta</taxon>
        <taxon>Magnoliopsida</taxon>
        <taxon>eudicotyledons</taxon>
        <taxon>Gunneridae</taxon>
        <taxon>Pentapetalae</taxon>
        <taxon>asterids</taxon>
        <taxon>lamiids</taxon>
        <taxon>Lamiales</taxon>
        <taxon>Orobanchaceae</taxon>
        <taxon>Buchnereae</taxon>
        <taxon>Striga</taxon>
    </lineage>
</organism>
<evidence type="ECO:0000313" key="3">
    <source>
        <dbReference type="EMBL" id="GER56373.1"/>
    </source>
</evidence>
<reference evidence="4" key="1">
    <citation type="journal article" date="2019" name="Curr. Biol.">
        <title>Genome Sequence of Striga asiatica Provides Insight into the Evolution of Plant Parasitism.</title>
        <authorList>
            <person name="Yoshida S."/>
            <person name="Kim S."/>
            <person name="Wafula E.K."/>
            <person name="Tanskanen J."/>
            <person name="Kim Y.M."/>
            <person name="Honaas L."/>
            <person name="Yang Z."/>
            <person name="Spallek T."/>
            <person name="Conn C.E."/>
            <person name="Ichihashi Y."/>
            <person name="Cheong K."/>
            <person name="Cui S."/>
            <person name="Der J.P."/>
            <person name="Gundlach H."/>
            <person name="Jiao Y."/>
            <person name="Hori C."/>
            <person name="Ishida J.K."/>
            <person name="Kasahara H."/>
            <person name="Kiba T."/>
            <person name="Kim M.S."/>
            <person name="Koo N."/>
            <person name="Laohavisit A."/>
            <person name="Lee Y.H."/>
            <person name="Lumba S."/>
            <person name="McCourt P."/>
            <person name="Mortimer J.C."/>
            <person name="Mutuku J.M."/>
            <person name="Nomura T."/>
            <person name="Sasaki-Sekimoto Y."/>
            <person name="Seto Y."/>
            <person name="Wang Y."/>
            <person name="Wakatake T."/>
            <person name="Sakakibara H."/>
            <person name="Demura T."/>
            <person name="Yamaguchi S."/>
            <person name="Yoneyama K."/>
            <person name="Manabe R.I."/>
            <person name="Nelson D.C."/>
            <person name="Schulman A.H."/>
            <person name="Timko M.P."/>
            <person name="dePamphilis C.W."/>
            <person name="Choi D."/>
            <person name="Shirasu K."/>
        </authorList>
    </citation>
    <scope>NUCLEOTIDE SEQUENCE [LARGE SCALE GENOMIC DNA]</scope>
    <source>
        <strain evidence="4">cv. UVA1</strain>
    </source>
</reference>
<dbReference type="EMBL" id="BKCP01012625">
    <property type="protein sequence ID" value="GER56373.1"/>
    <property type="molecule type" value="Genomic_DNA"/>
</dbReference>
<keyword evidence="2" id="KW-0812">Transmembrane</keyword>
<sequence>MKNGGCKFFSWVDPPTCDRPEKIMPGLLKKMKALERANENFKFENTKLEEKVEKLEEKVEKLQKKVEKLQALNKRLVEKKEKMEMKMGFALAIAALLCTCLLDFGIPMIVSLSLLHSGQARIWGMAQQRETEKEDNGRQQLAQTHQLPILTAKQNSTAQLNHFIVN</sequence>
<dbReference type="OrthoDB" id="912775at2759"/>
<feature type="coiled-coil region" evidence="1">
    <location>
        <begin position="31"/>
        <end position="86"/>
    </location>
</feature>
<dbReference type="Proteomes" id="UP000325081">
    <property type="component" value="Unassembled WGS sequence"/>
</dbReference>
<proteinExistence type="predicted"/>
<gene>
    <name evidence="3" type="ORF">STAS_34088</name>
</gene>